<proteinExistence type="predicted"/>
<dbReference type="RefSeq" id="XP_005837098.1">
    <property type="nucleotide sequence ID" value="XM_005837041.1"/>
</dbReference>
<sequence length="974" mass="109715">MAASISSRDDVTGMQAAMDNLTSMEANGSLFSSNSLDFCIDCASTERIRAELLDTEAFYESIAHEIQADNFLHAPLAGPGFQFARNAEGKVVINSILAGGSADCDGKIQIGDEIVAVDGVDCKDLIARHIKQLILGPKDSTVSLTVNLPRWLNSDSSSNRDSESYVTASSIQSEKLRVGDADGSALVLTPLKQRSFATQEDDISSDSSSCYYSQYDGIDEGQRYMSKNFDSLRLQGCMEENKQLRSILTELARLNSSFRCLTSDMDAAMKDIFDEMNHLHLKDKEREEEEERARATAQQEEEEMRMLIQHELLCCEDALLAHDKIVQQMQSHLQACELELAQLRSEKERRQEEDKWMRQEEVKEKKTEDEKERKEEESEQRMEEAKRMEKLLVQSLELEETTRQVRRMFAEEAANRSVIEHLQAKLRDARQERARNGEQLERAKERLLEMERQVKALDLPSSLADLGEALRVEVERRRDEEGEAANAERIAQQAARMVLSEIVSSELTRMTMELREVEEEARLVLGSFESLLSGRTQESMEKSWILSLSQVANMSKMLKDANKEASIDIQTPAAMSSSEEIRQLPAPAPAASTLAAWTPAAPISSHLPLEDITELRSMADAMAVELQEVVDEMVYDSKHAAAILRNLEEEKKCLLTALERFYKLPNPVGVGIIVGIRSSRPSVQIPLTISHGAEDWSKALGSAVGNVIGSALTGKQVSVMEQEVFVVERLVPNLSAAMSGMVPVGAEILQIDQKETRGRSLKAVQEMLFGERGSLVRLQLRLGQKVSVIILKRGEGNLFDCDVAMENKLTASLGMFRRLHDKTILHVETFAMSILRVMLFEQILSFLDHHALCRLSSVSVGMYCFSHHTDCYSDILFEPWMNANMAIDPSWLTVENVDRRSGLTAQEFVENYEKRNLPVILTDVIPKWPASESWKCENLLKKYADTKFRVSATMDMKLEDFLDYCNHAREERPL</sequence>
<dbReference type="AlphaFoldDB" id="L1JPW6"/>
<dbReference type="PaxDb" id="55529-EKX50118"/>
<dbReference type="InterPro" id="IPR001478">
    <property type="entry name" value="PDZ"/>
</dbReference>
<dbReference type="SUPFAM" id="SSF51197">
    <property type="entry name" value="Clavaminate synthase-like"/>
    <property type="match status" value="1"/>
</dbReference>
<reference evidence="4 6" key="1">
    <citation type="journal article" date="2012" name="Nature">
        <title>Algal genomes reveal evolutionary mosaicism and the fate of nucleomorphs.</title>
        <authorList>
            <consortium name="DOE Joint Genome Institute"/>
            <person name="Curtis B.A."/>
            <person name="Tanifuji G."/>
            <person name="Burki F."/>
            <person name="Gruber A."/>
            <person name="Irimia M."/>
            <person name="Maruyama S."/>
            <person name="Arias M.C."/>
            <person name="Ball S.G."/>
            <person name="Gile G.H."/>
            <person name="Hirakawa Y."/>
            <person name="Hopkins J.F."/>
            <person name="Kuo A."/>
            <person name="Rensing S.A."/>
            <person name="Schmutz J."/>
            <person name="Symeonidi A."/>
            <person name="Elias M."/>
            <person name="Eveleigh R.J."/>
            <person name="Herman E.K."/>
            <person name="Klute M.J."/>
            <person name="Nakayama T."/>
            <person name="Obornik M."/>
            <person name="Reyes-Prieto A."/>
            <person name="Armbrust E.V."/>
            <person name="Aves S.J."/>
            <person name="Beiko R.G."/>
            <person name="Coutinho P."/>
            <person name="Dacks J.B."/>
            <person name="Durnford D.G."/>
            <person name="Fast N.M."/>
            <person name="Green B.R."/>
            <person name="Grisdale C.J."/>
            <person name="Hempel F."/>
            <person name="Henrissat B."/>
            <person name="Hoppner M.P."/>
            <person name="Ishida K."/>
            <person name="Kim E."/>
            <person name="Koreny L."/>
            <person name="Kroth P.G."/>
            <person name="Liu Y."/>
            <person name="Malik S.B."/>
            <person name="Maier U.G."/>
            <person name="McRose D."/>
            <person name="Mock T."/>
            <person name="Neilson J.A."/>
            <person name="Onodera N.T."/>
            <person name="Poole A.M."/>
            <person name="Pritham E.J."/>
            <person name="Richards T.A."/>
            <person name="Rocap G."/>
            <person name="Roy S.W."/>
            <person name="Sarai C."/>
            <person name="Schaack S."/>
            <person name="Shirato S."/>
            <person name="Slamovits C.H."/>
            <person name="Spencer D.F."/>
            <person name="Suzuki S."/>
            <person name="Worden A.Z."/>
            <person name="Zauner S."/>
            <person name="Barry K."/>
            <person name="Bell C."/>
            <person name="Bharti A.K."/>
            <person name="Crow J.A."/>
            <person name="Grimwood J."/>
            <person name="Kramer R."/>
            <person name="Lindquist E."/>
            <person name="Lucas S."/>
            <person name="Salamov A."/>
            <person name="McFadden G.I."/>
            <person name="Lane C.E."/>
            <person name="Keeling P.J."/>
            <person name="Gray M.W."/>
            <person name="Grigoriev I.V."/>
            <person name="Archibald J.M."/>
        </authorList>
    </citation>
    <scope>NUCLEOTIDE SEQUENCE</scope>
    <source>
        <strain evidence="4 6">CCMP2712</strain>
    </source>
</reference>
<evidence type="ECO:0000259" key="3">
    <source>
        <dbReference type="PROSITE" id="PS50106"/>
    </source>
</evidence>
<dbReference type="InterPro" id="IPR036034">
    <property type="entry name" value="PDZ_sf"/>
</dbReference>
<keyword evidence="1" id="KW-0175">Coiled coil</keyword>
<protein>
    <recommendedName>
        <fullName evidence="3">PDZ domain-containing protein</fullName>
    </recommendedName>
</protein>
<evidence type="ECO:0000256" key="1">
    <source>
        <dbReference type="SAM" id="Coils"/>
    </source>
</evidence>
<dbReference type="PANTHER" id="PTHR12480:SF21">
    <property type="entry name" value="JMJC DOMAIN-CONTAINING PROTEIN 8"/>
    <property type="match status" value="1"/>
</dbReference>
<keyword evidence="6" id="KW-1185">Reference proteome</keyword>
<evidence type="ECO:0000313" key="5">
    <source>
        <dbReference type="EnsemblProtists" id="EKX50118"/>
    </source>
</evidence>
<feature type="coiled-coil region" evidence="1">
    <location>
        <begin position="419"/>
        <end position="453"/>
    </location>
</feature>
<dbReference type="SUPFAM" id="SSF50156">
    <property type="entry name" value="PDZ domain-like"/>
    <property type="match status" value="2"/>
</dbReference>
<accession>L1JPW6</accession>
<reference evidence="6" key="2">
    <citation type="submission" date="2012-11" db="EMBL/GenBank/DDBJ databases">
        <authorList>
            <person name="Kuo A."/>
            <person name="Curtis B.A."/>
            <person name="Tanifuji G."/>
            <person name="Burki F."/>
            <person name="Gruber A."/>
            <person name="Irimia M."/>
            <person name="Maruyama S."/>
            <person name="Arias M.C."/>
            <person name="Ball S.G."/>
            <person name="Gile G.H."/>
            <person name="Hirakawa Y."/>
            <person name="Hopkins J.F."/>
            <person name="Rensing S.A."/>
            <person name="Schmutz J."/>
            <person name="Symeonidi A."/>
            <person name="Elias M."/>
            <person name="Eveleigh R.J."/>
            <person name="Herman E.K."/>
            <person name="Klute M.J."/>
            <person name="Nakayama T."/>
            <person name="Obornik M."/>
            <person name="Reyes-Prieto A."/>
            <person name="Armbrust E.V."/>
            <person name="Aves S.J."/>
            <person name="Beiko R.G."/>
            <person name="Coutinho P."/>
            <person name="Dacks J.B."/>
            <person name="Durnford D.G."/>
            <person name="Fast N.M."/>
            <person name="Green B.R."/>
            <person name="Grisdale C."/>
            <person name="Hempe F."/>
            <person name="Henrissat B."/>
            <person name="Hoppner M.P."/>
            <person name="Ishida K.-I."/>
            <person name="Kim E."/>
            <person name="Koreny L."/>
            <person name="Kroth P.G."/>
            <person name="Liu Y."/>
            <person name="Malik S.-B."/>
            <person name="Maier U.G."/>
            <person name="McRose D."/>
            <person name="Mock T."/>
            <person name="Neilson J.A."/>
            <person name="Onodera N.T."/>
            <person name="Poole A.M."/>
            <person name="Pritham E.J."/>
            <person name="Richards T.A."/>
            <person name="Rocap G."/>
            <person name="Roy S.W."/>
            <person name="Sarai C."/>
            <person name="Schaack S."/>
            <person name="Shirato S."/>
            <person name="Slamovits C.H."/>
            <person name="Spencer D.F."/>
            <person name="Suzuki S."/>
            <person name="Worden A.Z."/>
            <person name="Zauner S."/>
            <person name="Barry K."/>
            <person name="Bell C."/>
            <person name="Bharti A.K."/>
            <person name="Crow J.A."/>
            <person name="Grimwood J."/>
            <person name="Kramer R."/>
            <person name="Lindquist E."/>
            <person name="Lucas S."/>
            <person name="Salamov A."/>
            <person name="McFadden G.I."/>
            <person name="Lane C.E."/>
            <person name="Keeling P.J."/>
            <person name="Gray M.W."/>
            <person name="Grigoriev I.V."/>
            <person name="Archibald J.M."/>
        </authorList>
    </citation>
    <scope>NUCLEOTIDE SEQUENCE</scope>
    <source>
        <strain evidence="6">CCMP2712</strain>
    </source>
</reference>
<dbReference type="GO" id="GO:0000987">
    <property type="term" value="F:cis-regulatory region sequence-specific DNA binding"/>
    <property type="evidence" value="ECO:0007669"/>
    <property type="project" value="TreeGrafter"/>
</dbReference>
<dbReference type="EMBL" id="JH992979">
    <property type="protein sequence ID" value="EKX50118.1"/>
    <property type="molecule type" value="Genomic_DNA"/>
</dbReference>
<gene>
    <name evidence="4" type="ORF">GUITHDRAFT_103933</name>
</gene>
<dbReference type="HOGENOM" id="CLU_304934_0_0_1"/>
<dbReference type="OrthoDB" id="6022711at2759"/>
<feature type="region of interest" description="Disordered" evidence="2">
    <location>
        <begin position="347"/>
        <end position="382"/>
    </location>
</feature>
<dbReference type="PANTHER" id="PTHR12480">
    <property type="entry name" value="ARGININE DEMETHYLASE AND LYSYL-HYDROXYLASE JMJD"/>
    <property type="match status" value="1"/>
</dbReference>
<dbReference type="EnsemblProtists" id="EKX50118">
    <property type="protein sequence ID" value="EKX50118"/>
    <property type="gene ID" value="GUITHDRAFT_103933"/>
</dbReference>
<dbReference type="GeneID" id="17306951"/>
<feature type="domain" description="PDZ" evidence="3">
    <location>
        <begin position="80"/>
        <end position="134"/>
    </location>
</feature>
<dbReference type="GO" id="GO:0005634">
    <property type="term" value="C:nucleus"/>
    <property type="evidence" value="ECO:0007669"/>
    <property type="project" value="TreeGrafter"/>
</dbReference>
<name>L1JPW6_GUITC</name>
<dbReference type="eggNOG" id="KOG2130">
    <property type="taxonomic scope" value="Eukaryota"/>
</dbReference>
<evidence type="ECO:0000313" key="6">
    <source>
        <dbReference type="Proteomes" id="UP000011087"/>
    </source>
</evidence>
<evidence type="ECO:0000313" key="4">
    <source>
        <dbReference type="EMBL" id="EKX50118.1"/>
    </source>
</evidence>
<dbReference type="KEGG" id="gtt:GUITHDRAFT_103933"/>
<reference evidence="5" key="3">
    <citation type="submission" date="2016-03" db="UniProtKB">
        <authorList>
            <consortium name="EnsemblProtists"/>
        </authorList>
    </citation>
    <scope>IDENTIFICATION</scope>
</reference>
<dbReference type="SMART" id="SM00228">
    <property type="entry name" value="PDZ"/>
    <property type="match status" value="2"/>
</dbReference>
<dbReference type="STRING" id="905079.L1JPW6"/>
<evidence type="ECO:0000256" key="2">
    <source>
        <dbReference type="SAM" id="MobiDB-lite"/>
    </source>
</evidence>
<dbReference type="Gene3D" id="2.60.120.650">
    <property type="entry name" value="Cupin"/>
    <property type="match status" value="1"/>
</dbReference>
<dbReference type="Pfam" id="PF00595">
    <property type="entry name" value="PDZ"/>
    <property type="match status" value="1"/>
</dbReference>
<organism evidence="4">
    <name type="scientific">Guillardia theta (strain CCMP2712)</name>
    <name type="common">Cryptophyte</name>
    <dbReference type="NCBI Taxonomy" id="905079"/>
    <lineage>
        <taxon>Eukaryota</taxon>
        <taxon>Cryptophyceae</taxon>
        <taxon>Pyrenomonadales</taxon>
        <taxon>Geminigeraceae</taxon>
        <taxon>Guillardia</taxon>
    </lineage>
</organism>
<dbReference type="PROSITE" id="PS50106">
    <property type="entry name" value="PDZ"/>
    <property type="match status" value="1"/>
</dbReference>
<dbReference type="Gene3D" id="2.30.42.10">
    <property type="match status" value="2"/>
</dbReference>
<dbReference type="InterPro" id="IPR050910">
    <property type="entry name" value="JMJD6_ArgDemeth/LysHydrox"/>
</dbReference>
<dbReference type="Proteomes" id="UP000011087">
    <property type="component" value="Unassembled WGS sequence"/>
</dbReference>